<dbReference type="Proteomes" id="UP000308167">
    <property type="component" value="Unassembled WGS sequence"/>
</dbReference>
<dbReference type="RefSeq" id="WP_135709630.1">
    <property type="nucleotide sequence ID" value="NZ_CABFKI010000004.1"/>
</dbReference>
<name>A0ABY6TK14_9PAST</name>
<organism evidence="1 2">
    <name type="scientific">Actinobacillus porcinus</name>
    <dbReference type="NCBI Taxonomy" id="51048"/>
    <lineage>
        <taxon>Bacteria</taxon>
        <taxon>Pseudomonadati</taxon>
        <taxon>Pseudomonadota</taxon>
        <taxon>Gammaproteobacteria</taxon>
        <taxon>Pasteurellales</taxon>
        <taxon>Pasteurellaceae</taxon>
        <taxon>Actinobacillus</taxon>
    </lineage>
</organism>
<dbReference type="GeneID" id="86155192"/>
<keyword evidence="2" id="KW-1185">Reference proteome</keyword>
<accession>A0ABY6TK14</accession>
<sequence>MMTNENILRKVRLLGNKSYTLNLSMAWTIADFDENDIRETIEENVLNISVENFFMFVSRNRFYVLREHQDPFLKEFKIRIDLSYLSIDLISDLIDISHHICDIYEKNTLREHKNEKFGLRFNRTWGEMKICCLSGDVFRVLYFLKQFTIWARKFVFREKDNKKAL</sequence>
<evidence type="ECO:0000313" key="2">
    <source>
        <dbReference type="Proteomes" id="UP000308167"/>
    </source>
</evidence>
<dbReference type="EMBL" id="CABFKI010000004">
    <property type="protein sequence ID" value="VTU07243.1"/>
    <property type="molecule type" value="Genomic_DNA"/>
</dbReference>
<protein>
    <submittedName>
        <fullName evidence="1">Uncharacterized protein</fullName>
    </submittedName>
</protein>
<comment type="caution">
    <text evidence="1">The sequence shown here is derived from an EMBL/GenBank/DDBJ whole genome shotgun (WGS) entry which is preliminary data.</text>
</comment>
<evidence type="ECO:0000313" key="1">
    <source>
        <dbReference type="EMBL" id="VTU07243.1"/>
    </source>
</evidence>
<reference evidence="1 2" key="1">
    <citation type="submission" date="2019-05" db="EMBL/GenBank/DDBJ databases">
        <authorList>
            <consortium name="Pathogen Informatics"/>
        </authorList>
    </citation>
    <scope>NUCLEOTIDE SEQUENCE [LARGE SCALE GENOMIC DNA]</scope>
    <source>
        <strain evidence="1 2">NM319</strain>
    </source>
</reference>
<gene>
    <name evidence="1" type="ORF">SAMEA1410922_00793</name>
</gene>
<proteinExistence type="predicted"/>